<name>A0ACB9CLJ4_ARCLA</name>
<dbReference type="EMBL" id="CM042050">
    <property type="protein sequence ID" value="KAI3735194.1"/>
    <property type="molecule type" value="Genomic_DNA"/>
</dbReference>
<dbReference type="Proteomes" id="UP001055879">
    <property type="component" value="Linkage Group LG04"/>
</dbReference>
<evidence type="ECO:0000313" key="2">
    <source>
        <dbReference type="Proteomes" id="UP001055879"/>
    </source>
</evidence>
<accession>A0ACB9CLJ4</accession>
<protein>
    <submittedName>
        <fullName evidence="1">Uncharacterized protein</fullName>
    </submittedName>
</protein>
<reference evidence="2" key="1">
    <citation type="journal article" date="2022" name="Mol. Ecol. Resour.">
        <title>The genomes of chicory, endive, great burdock and yacon provide insights into Asteraceae palaeo-polyploidization history and plant inulin production.</title>
        <authorList>
            <person name="Fan W."/>
            <person name="Wang S."/>
            <person name="Wang H."/>
            <person name="Wang A."/>
            <person name="Jiang F."/>
            <person name="Liu H."/>
            <person name="Zhao H."/>
            <person name="Xu D."/>
            <person name="Zhang Y."/>
        </authorList>
    </citation>
    <scope>NUCLEOTIDE SEQUENCE [LARGE SCALE GENOMIC DNA]</scope>
    <source>
        <strain evidence="2">cv. Niubang</strain>
    </source>
</reference>
<keyword evidence="2" id="KW-1185">Reference proteome</keyword>
<organism evidence="1 2">
    <name type="scientific">Arctium lappa</name>
    <name type="common">Greater burdock</name>
    <name type="synonym">Lappa major</name>
    <dbReference type="NCBI Taxonomy" id="4217"/>
    <lineage>
        <taxon>Eukaryota</taxon>
        <taxon>Viridiplantae</taxon>
        <taxon>Streptophyta</taxon>
        <taxon>Embryophyta</taxon>
        <taxon>Tracheophyta</taxon>
        <taxon>Spermatophyta</taxon>
        <taxon>Magnoliopsida</taxon>
        <taxon>eudicotyledons</taxon>
        <taxon>Gunneridae</taxon>
        <taxon>Pentapetalae</taxon>
        <taxon>asterids</taxon>
        <taxon>campanulids</taxon>
        <taxon>Asterales</taxon>
        <taxon>Asteraceae</taxon>
        <taxon>Carduoideae</taxon>
        <taxon>Cardueae</taxon>
        <taxon>Arctiinae</taxon>
        <taxon>Arctium</taxon>
    </lineage>
</organism>
<gene>
    <name evidence="1" type="ORF">L6452_14684</name>
</gene>
<proteinExistence type="predicted"/>
<reference evidence="1 2" key="2">
    <citation type="journal article" date="2022" name="Mol. Ecol. Resour.">
        <title>The genomes of chicory, endive, great burdock and yacon provide insights into Asteraceae paleo-polyploidization history and plant inulin production.</title>
        <authorList>
            <person name="Fan W."/>
            <person name="Wang S."/>
            <person name="Wang H."/>
            <person name="Wang A."/>
            <person name="Jiang F."/>
            <person name="Liu H."/>
            <person name="Zhao H."/>
            <person name="Xu D."/>
            <person name="Zhang Y."/>
        </authorList>
    </citation>
    <scope>NUCLEOTIDE SEQUENCE [LARGE SCALE GENOMIC DNA]</scope>
    <source>
        <strain evidence="2">cv. Niubang</strain>
    </source>
</reference>
<comment type="caution">
    <text evidence="1">The sequence shown here is derived from an EMBL/GenBank/DDBJ whole genome shotgun (WGS) entry which is preliminary data.</text>
</comment>
<evidence type="ECO:0000313" key="1">
    <source>
        <dbReference type="EMBL" id="KAI3735194.1"/>
    </source>
</evidence>
<sequence length="80" mass="9286">MVSVFFFLLIPLQHLFIIYPCFHLFCASHVSPQSLLFSGQSIAIFPATVRSQANSQLLRSLHGGFYFISLCWDKMMRWRS</sequence>